<dbReference type="Gene3D" id="2.10.25.10">
    <property type="entry name" value="Laminin"/>
    <property type="match status" value="6"/>
</dbReference>
<dbReference type="Pfam" id="PF00008">
    <property type="entry name" value="EGF"/>
    <property type="match status" value="3"/>
</dbReference>
<dbReference type="PANTHER" id="PTHR45836:SF9">
    <property type="entry name" value="SLIT HOMOLOG 3 PROTEIN"/>
    <property type="match status" value="1"/>
</dbReference>
<dbReference type="GO" id="GO:0048495">
    <property type="term" value="F:Roundabout binding"/>
    <property type="evidence" value="ECO:0007669"/>
    <property type="project" value="TreeGrafter"/>
</dbReference>
<evidence type="ECO:0000259" key="16">
    <source>
        <dbReference type="PROSITE" id="PS50026"/>
    </source>
</evidence>
<dbReference type="SMART" id="SM00082">
    <property type="entry name" value="LRRCT"/>
    <property type="match status" value="4"/>
</dbReference>
<dbReference type="SUPFAM" id="SSF49899">
    <property type="entry name" value="Concanavalin A-like lectins/glucanases"/>
    <property type="match status" value="1"/>
</dbReference>
<keyword evidence="7" id="KW-0677">Repeat</keyword>
<dbReference type="InterPro" id="IPR001791">
    <property type="entry name" value="Laminin_G"/>
</dbReference>
<feature type="disulfide bond" evidence="11">
    <location>
        <begin position="936"/>
        <end position="945"/>
    </location>
</feature>
<keyword evidence="2" id="KW-0217">Developmental protein</keyword>
<dbReference type="SMART" id="SM00179">
    <property type="entry name" value="EGF_CA"/>
    <property type="match status" value="6"/>
</dbReference>
<feature type="signal peptide" evidence="13">
    <location>
        <begin position="1"/>
        <end position="20"/>
    </location>
</feature>
<dbReference type="PROSITE" id="PS01186">
    <property type="entry name" value="EGF_2"/>
    <property type="match status" value="6"/>
</dbReference>
<dbReference type="Pfam" id="PF13855">
    <property type="entry name" value="LRR_8"/>
    <property type="match status" value="3"/>
</dbReference>
<dbReference type="Pfam" id="PF01462">
    <property type="entry name" value="LRRNT"/>
    <property type="match status" value="3"/>
</dbReference>
<feature type="domain" description="EGF-like" evidence="16">
    <location>
        <begin position="1233"/>
        <end position="1268"/>
    </location>
</feature>
<feature type="disulfide bond" evidence="11">
    <location>
        <begin position="1276"/>
        <end position="1286"/>
    </location>
</feature>
<dbReference type="GO" id="GO:0007411">
    <property type="term" value="P:axon guidance"/>
    <property type="evidence" value="ECO:0007669"/>
    <property type="project" value="UniProtKB-ARBA"/>
</dbReference>
<feature type="domain" description="CTCK" evidence="14">
    <location>
        <begin position="1313"/>
        <end position="1386"/>
    </location>
</feature>
<dbReference type="Pfam" id="PF02210">
    <property type="entry name" value="Laminin_G_2"/>
    <property type="match status" value="1"/>
</dbReference>
<evidence type="ECO:0000313" key="18">
    <source>
        <dbReference type="Proteomes" id="UP000694701"/>
    </source>
</evidence>
<dbReference type="PROSITE" id="PS01225">
    <property type="entry name" value="CTCK_2"/>
    <property type="match status" value="1"/>
</dbReference>
<keyword evidence="3" id="KW-0964">Secreted</keyword>
<dbReference type="InterPro" id="IPR032675">
    <property type="entry name" value="LRR_dom_sf"/>
</dbReference>
<evidence type="ECO:0000256" key="12">
    <source>
        <dbReference type="PROSITE-ProRule" id="PRU00122"/>
    </source>
</evidence>
<feature type="disulfide bond" evidence="11">
    <location>
        <begin position="820"/>
        <end position="829"/>
    </location>
</feature>
<evidence type="ECO:0000256" key="4">
    <source>
        <dbReference type="ARBA" id="ARBA00022536"/>
    </source>
</evidence>
<feature type="disulfide bond" evidence="11">
    <location>
        <begin position="1237"/>
        <end position="1247"/>
    </location>
</feature>
<dbReference type="InterPro" id="IPR000742">
    <property type="entry name" value="EGF"/>
</dbReference>
<dbReference type="CDD" id="cd00110">
    <property type="entry name" value="LamG"/>
    <property type="match status" value="1"/>
</dbReference>
<reference evidence="17" key="1">
    <citation type="submission" date="2025-08" db="UniProtKB">
        <authorList>
            <consortium name="Ensembl"/>
        </authorList>
    </citation>
    <scope>IDENTIFICATION</scope>
</reference>
<dbReference type="InterPro" id="IPR001611">
    <property type="entry name" value="Leu-rich_rpt"/>
</dbReference>
<evidence type="ECO:0000256" key="13">
    <source>
        <dbReference type="SAM" id="SignalP"/>
    </source>
</evidence>
<feature type="disulfide bond" evidence="11">
    <location>
        <begin position="974"/>
        <end position="983"/>
    </location>
</feature>
<dbReference type="InterPro" id="IPR001881">
    <property type="entry name" value="EGF-like_Ca-bd_dom"/>
</dbReference>
<dbReference type="SMART" id="SM00369">
    <property type="entry name" value="LRR_TYP"/>
    <property type="match status" value="10"/>
</dbReference>
<dbReference type="Gene3D" id="2.60.120.200">
    <property type="match status" value="1"/>
</dbReference>
<dbReference type="SUPFAM" id="SSF57196">
    <property type="entry name" value="EGF/Laminin"/>
    <property type="match status" value="3"/>
</dbReference>
<comment type="caution">
    <text evidence="11">Lacks conserved residue(s) required for the propagation of feature annotation.</text>
</comment>
<evidence type="ECO:0000256" key="1">
    <source>
        <dbReference type="ARBA" id="ARBA00004613"/>
    </source>
</evidence>
<keyword evidence="9 11" id="KW-1015">Disulfide bond</keyword>
<evidence type="ECO:0000256" key="7">
    <source>
        <dbReference type="ARBA" id="ARBA00022737"/>
    </source>
</evidence>
<keyword evidence="6 13" id="KW-0732">Signal</keyword>
<dbReference type="PROSITE" id="PS50025">
    <property type="entry name" value="LAM_G_DOMAIN"/>
    <property type="match status" value="1"/>
</dbReference>
<keyword evidence="5" id="KW-0433">Leucine-rich repeat</keyword>
<keyword evidence="8" id="KW-0524">Neurogenesis</keyword>
<accession>A0A8C2F659</accession>
<feature type="domain" description="EGF-like" evidence="16">
    <location>
        <begin position="832"/>
        <end position="868"/>
    </location>
</feature>
<feature type="domain" description="EGF-like" evidence="16">
    <location>
        <begin position="908"/>
        <end position="946"/>
    </location>
</feature>
<feature type="disulfide bond" evidence="11">
    <location>
        <begin position="1258"/>
        <end position="1267"/>
    </location>
</feature>
<keyword evidence="10" id="KW-0325">Glycoprotein</keyword>
<dbReference type="GO" id="GO:0050919">
    <property type="term" value="P:negative chemotaxis"/>
    <property type="evidence" value="ECO:0007669"/>
    <property type="project" value="TreeGrafter"/>
</dbReference>
<dbReference type="InterPro" id="IPR013032">
    <property type="entry name" value="EGF-like_CS"/>
</dbReference>
<dbReference type="Gene3D" id="3.80.10.10">
    <property type="entry name" value="Ribonuclease Inhibitor"/>
    <property type="match status" value="4"/>
</dbReference>
<organism evidence="17 18">
    <name type="scientific">Cyprinus carpio</name>
    <name type="common">Common carp</name>
    <dbReference type="NCBI Taxonomy" id="7962"/>
    <lineage>
        <taxon>Eukaryota</taxon>
        <taxon>Metazoa</taxon>
        <taxon>Chordata</taxon>
        <taxon>Craniata</taxon>
        <taxon>Vertebrata</taxon>
        <taxon>Euteleostomi</taxon>
        <taxon>Actinopterygii</taxon>
        <taxon>Neopterygii</taxon>
        <taxon>Teleostei</taxon>
        <taxon>Ostariophysi</taxon>
        <taxon>Cypriniformes</taxon>
        <taxon>Cyprinidae</taxon>
        <taxon>Cyprininae</taxon>
        <taxon>Cyprinus</taxon>
    </lineage>
</organism>
<dbReference type="PROSITE" id="PS01187">
    <property type="entry name" value="EGF_CA"/>
    <property type="match status" value="2"/>
</dbReference>
<dbReference type="InterPro" id="IPR000152">
    <property type="entry name" value="EGF-type_Asp/Asn_hydroxyl_site"/>
</dbReference>
<dbReference type="InterPro" id="IPR000483">
    <property type="entry name" value="Cys-rich_flank_reg_C"/>
</dbReference>
<feature type="disulfide bond" evidence="11">
    <location>
        <begin position="858"/>
        <end position="867"/>
    </location>
</feature>
<dbReference type="PROSITE" id="PS00010">
    <property type="entry name" value="ASX_HYDROXYL"/>
    <property type="match status" value="2"/>
</dbReference>
<dbReference type="FunFam" id="2.10.25.10:FF:000053">
    <property type="entry name" value="Slit guidance ligand 2"/>
    <property type="match status" value="1"/>
</dbReference>
<feature type="disulfide bond" evidence="11">
    <location>
        <begin position="896"/>
        <end position="905"/>
    </location>
</feature>
<dbReference type="Pfam" id="PF01463">
    <property type="entry name" value="LRRCT"/>
    <property type="match status" value="4"/>
</dbReference>
<dbReference type="InterPro" id="IPR000372">
    <property type="entry name" value="LRRNT"/>
</dbReference>
<dbReference type="PROSITE" id="PS00022">
    <property type="entry name" value="EGF_1"/>
    <property type="match status" value="7"/>
</dbReference>
<dbReference type="FunFam" id="3.80.10.10:FF:000002">
    <property type="entry name" value="Slit guidance ligand 2"/>
    <property type="match status" value="2"/>
</dbReference>
<feature type="domain" description="EGF-like" evidence="16">
    <location>
        <begin position="948"/>
        <end position="984"/>
    </location>
</feature>
<feature type="domain" description="EGF-like" evidence="16">
    <location>
        <begin position="994"/>
        <end position="1027"/>
    </location>
</feature>
<dbReference type="PROSITE" id="PS01185">
    <property type="entry name" value="CTCK_1"/>
    <property type="match status" value="1"/>
</dbReference>
<dbReference type="PROSITE" id="PS50026">
    <property type="entry name" value="EGF_3"/>
    <property type="match status" value="8"/>
</dbReference>
<evidence type="ECO:0000256" key="9">
    <source>
        <dbReference type="ARBA" id="ARBA00023157"/>
    </source>
</evidence>
<dbReference type="GO" id="GO:0008201">
    <property type="term" value="F:heparin binding"/>
    <property type="evidence" value="ECO:0007669"/>
    <property type="project" value="TreeGrafter"/>
</dbReference>
<dbReference type="SMART" id="SM00282">
    <property type="entry name" value="LamG"/>
    <property type="match status" value="1"/>
</dbReference>
<dbReference type="InterPro" id="IPR051355">
    <property type="entry name" value="Notch/Slit_guidance"/>
</dbReference>
<keyword evidence="4 11" id="KW-0245">EGF-like domain</keyword>
<dbReference type="Ensembl" id="ENSCCRT00020055516.1">
    <property type="protein sequence ID" value="ENSCCRP00020050960.1"/>
    <property type="gene ID" value="ENSCCRG00020021570.1"/>
</dbReference>
<dbReference type="CDD" id="cd00054">
    <property type="entry name" value="EGF_CA"/>
    <property type="match status" value="5"/>
</dbReference>
<dbReference type="PANTHER" id="PTHR45836">
    <property type="entry name" value="SLIT HOMOLOG"/>
    <property type="match status" value="1"/>
</dbReference>
<feature type="domain" description="EGF-like" evidence="16">
    <location>
        <begin position="795"/>
        <end position="830"/>
    </location>
</feature>
<dbReference type="GO" id="GO:0005509">
    <property type="term" value="F:calcium ion binding"/>
    <property type="evidence" value="ECO:0007669"/>
    <property type="project" value="InterPro"/>
</dbReference>
<dbReference type="GO" id="GO:0048513">
    <property type="term" value="P:animal organ development"/>
    <property type="evidence" value="ECO:0007669"/>
    <property type="project" value="UniProtKB-ARBA"/>
</dbReference>
<feature type="disulfide bond" evidence="12">
    <location>
        <begin position="1177"/>
        <end position="1204"/>
    </location>
</feature>
<comment type="subcellular location">
    <subcellularLocation>
        <location evidence="1">Secreted</location>
    </subcellularLocation>
</comment>
<dbReference type="GO" id="GO:0005615">
    <property type="term" value="C:extracellular space"/>
    <property type="evidence" value="ECO:0007669"/>
    <property type="project" value="UniProtKB-ARBA"/>
</dbReference>
<dbReference type="FunFam" id="2.10.25.10:FF:000063">
    <property type="entry name" value="Slit guidance ligand 2"/>
    <property type="match status" value="1"/>
</dbReference>
<protein>
    <submittedName>
        <fullName evidence="17">Slit homolog 3 (Drosophila)</fullName>
    </submittedName>
</protein>
<evidence type="ECO:0000256" key="5">
    <source>
        <dbReference type="ARBA" id="ARBA00022614"/>
    </source>
</evidence>
<evidence type="ECO:0000256" key="2">
    <source>
        <dbReference type="ARBA" id="ARBA00022473"/>
    </source>
</evidence>
<dbReference type="SMART" id="SM00013">
    <property type="entry name" value="LRRNT"/>
    <property type="match status" value="4"/>
</dbReference>
<dbReference type="InterPro" id="IPR018097">
    <property type="entry name" value="EGF_Ca-bd_CS"/>
</dbReference>
<dbReference type="InterPro" id="IPR003591">
    <property type="entry name" value="Leu-rich_rpt_typical-subtyp"/>
</dbReference>
<dbReference type="InterPro" id="IPR006207">
    <property type="entry name" value="Cys_knot_C"/>
</dbReference>
<dbReference type="PROSITE" id="PS51450">
    <property type="entry name" value="LRR"/>
    <property type="match status" value="2"/>
</dbReference>
<feature type="domain" description="EGF-like" evidence="16">
    <location>
        <begin position="1272"/>
        <end position="1308"/>
    </location>
</feature>
<dbReference type="SUPFAM" id="SSF57184">
    <property type="entry name" value="Growth factor receptor domain"/>
    <property type="match status" value="1"/>
</dbReference>
<dbReference type="Pfam" id="PF12661">
    <property type="entry name" value="hEGF"/>
    <property type="match status" value="2"/>
</dbReference>
<evidence type="ECO:0000256" key="10">
    <source>
        <dbReference type="ARBA" id="ARBA00023180"/>
    </source>
</evidence>
<evidence type="ECO:0000256" key="8">
    <source>
        <dbReference type="ARBA" id="ARBA00022902"/>
    </source>
</evidence>
<evidence type="ECO:0000256" key="6">
    <source>
        <dbReference type="ARBA" id="ARBA00022729"/>
    </source>
</evidence>
<evidence type="ECO:0000259" key="14">
    <source>
        <dbReference type="PROSITE" id="PS01225"/>
    </source>
</evidence>
<dbReference type="InterPro" id="IPR009030">
    <property type="entry name" value="Growth_fac_rcpt_cys_sf"/>
</dbReference>
<evidence type="ECO:0000313" key="17">
    <source>
        <dbReference type="Ensembl" id="ENSCCRP00020050960.1"/>
    </source>
</evidence>
<feature type="domain" description="Laminin G" evidence="15">
    <location>
        <begin position="1030"/>
        <end position="1204"/>
    </location>
</feature>
<dbReference type="FunFam" id="2.10.25.10:FF:000099">
    <property type="entry name" value="Slit guidance ligand 2"/>
    <property type="match status" value="1"/>
</dbReference>
<evidence type="ECO:0000256" key="11">
    <source>
        <dbReference type="PROSITE-ProRule" id="PRU00076"/>
    </source>
</evidence>
<dbReference type="SUPFAM" id="SSF52058">
    <property type="entry name" value="L domain-like"/>
    <property type="match status" value="4"/>
</dbReference>
<dbReference type="SMART" id="SM00041">
    <property type="entry name" value="CT"/>
    <property type="match status" value="1"/>
</dbReference>
<dbReference type="Proteomes" id="UP000694701">
    <property type="component" value="Unplaced"/>
</dbReference>
<proteinExistence type="predicted"/>
<dbReference type="SMART" id="SM00181">
    <property type="entry name" value="EGF"/>
    <property type="match status" value="8"/>
</dbReference>
<evidence type="ECO:0000256" key="3">
    <source>
        <dbReference type="ARBA" id="ARBA00022525"/>
    </source>
</evidence>
<feature type="disulfide bond" evidence="11">
    <location>
        <begin position="1298"/>
        <end position="1307"/>
    </location>
</feature>
<feature type="domain" description="EGF-like" evidence="16">
    <location>
        <begin position="870"/>
        <end position="906"/>
    </location>
</feature>
<dbReference type="FunFam" id="3.80.10.10:FF:000039">
    <property type="entry name" value="slit homolog 2 protein isoform X2"/>
    <property type="match status" value="1"/>
</dbReference>
<evidence type="ECO:0000259" key="15">
    <source>
        <dbReference type="PROSITE" id="PS50025"/>
    </source>
</evidence>
<dbReference type="FunFam" id="2.10.25.10:FF:000045">
    <property type="entry name" value="Slit guidance ligand 2"/>
    <property type="match status" value="1"/>
</dbReference>
<sequence>KSYWGTVAVLCGLLYCAVNGCPHKCSCSGSHVDCQGQAFNFFLSLSPFFFLSRDLDRNNITRITKVDFSGLKNLRVLHLENNQISVIERGAFQDLKQLERMQLDSNHISCIEDGAFRALRDLEILTLNNNNITLIPLSSFNHMPKLRTLRLHSNSLHCDCHLSWLSDWLRQRRGLAPFTQCMAPAHMRGLNVPDVQKREFVCTGIAQSCAPQASICPAACTCNNNIIDCRRKGLTEIPANLPEGIVEMYGFHSSKSFPFSICVKSACVIKTLWADSLLSIYIVSVCVYRVLYGNKIAEIPKGLFDGLVSLQLLLLNANKINCLRVNTFKDLQNLNLLSLYDNKLQTISKGLFTPLRAIKTLHLAQNPFMCDCHLKWLADYLFDNPIETSGARCSHPRRLANKRISQVKGKKFRCTGRQFFSHTDYRSRLSGECFQDLVCPERCRCEGTVVDCSNLKLTKIPPHLPEHTTDLRLNDNEISVLEATGAFKKLPNLRKINLSNNKLRDIREGAFDGAGGVLEMLLTGNKLQSVSGRMFKGLSGLKTLMLRSNQISCVDNATFTGLSSVRLLSLYDNRISTIAPGAFNTLHSLSTINLLSNPYVCDCHLAWLGLWLKKTRVVSGNPRCQKPAFLKEIPIQDVAMPDFSCDGVEENVCLPSAPRCPDSCTCSDTVVRCSNRGLRSLPKGIPKDTTELILSYNQIRCVPVHAFDGLRSLRLLAFMLSNTRFLSSRALGANPLYCDCELRWLSQWVKAGFKEPGIARCTGPPDMADRLLLTTPLSQFQCKGPADLNLMSKCAPCLVTPCQNNGTCVSDVTGSYRCTCPFGYKGRNCEIPINACISLPCVNGGTCHLTPGLDGCVCPPGYEGQQCELNPDDCEDNDCENNSTCVDGINNYTCVCPPNYRGDLCEEVIDPCLPGFDLCQHDSKCVPLTKGYRCECLPGYVGQHCEQDYNDCLENKCQHGAECNDAINGYTCVCKEGFSGLFCETPPPMIILQKTRPCDQSYCQNGAQCLVVGGEPVCRCPLGSKCHKMVTVHFLGKDTYLELSGAKIRPPMHISLQVATDKDNGILLYKVDDDPLALELYQGHIRLIYDVAKYPPTTMYSVESVNDGLFHTVEVLIQNQTLSLVVDKGAPKSLGKLPHPPAVDHNTQLYIGGVPSLVDTAGLRPGPDRPFQSFNGCIHDVRLNGELQDLGGGLAGVEGILPGCHSCGVCAHGCPSGHSGPLCEETTSQSPCQSSSCVGIRCVHGVCVPKGSSYSCSCADGYSGQFCDRREESAVCKGLHCVYGECRATESGEPVCHCQSGYSGPSCETESTCQGEMVRELLKRNMGHKNCTSTSKIARCPGVCRSGLCCAPTKSRRRKVSFKCSDGSSFSEEMETTVECGCTKCPL</sequence>
<feature type="chain" id="PRO_5034805358" evidence="13">
    <location>
        <begin position="21"/>
        <end position="1387"/>
    </location>
</feature>
<dbReference type="InterPro" id="IPR013320">
    <property type="entry name" value="ConA-like_dom_sf"/>
</dbReference>
<name>A0A8C2F659_CYPCA</name>